<dbReference type="PANTHER" id="PTHR12280">
    <property type="entry name" value="PANTOTHENATE KINASE"/>
    <property type="match status" value="1"/>
</dbReference>
<evidence type="ECO:0000256" key="5">
    <source>
        <dbReference type="ARBA" id="ARBA00022840"/>
    </source>
</evidence>
<dbReference type="NCBIfam" id="TIGR00555">
    <property type="entry name" value="panK_eukar"/>
    <property type="match status" value="1"/>
</dbReference>
<dbReference type="Pfam" id="PF03630">
    <property type="entry name" value="Fumble"/>
    <property type="match status" value="1"/>
</dbReference>
<protein>
    <submittedName>
        <fullName evidence="7">Type II pantothenate kinase</fullName>
        <ecNumber evidence="7">2.7.1.33</ecNumber>
    </submittedName>
</protein>
<gene>
    <name evidence="7" type="primary">coaW</name>
    <name evidence="7" type="ORF">ACFSUO_15695</name>
</gene>
<keyword evidence="5" id="KW-0067">ATP-binding</keyword>
<evidence type="ECO:0000313" key="7">
    <source>
        <dbReference type="EMBL" id="MFD2762400.1"/>
    </source>
</evidence>
<evidence type="ECO:0000256" key="2">
    <source>
        <dbReference type="ARBA" id="ARBA00022679"/>
    </source>
</evidence>
<organism evidence="7 8">
    <name type="scientific">Lentibacillus juripiscarius</name>
    <dbReference type="NCBI Taxonomy" id="257446"/>
    <lineage>
        <taxon>Bacteria</taxon>
        <taxon>Bacillati</taxon>
        <taxon>Bacillota</taxon>
        <taxon>Bacilli</taxon>
        <taxon>Bacillales</taxon>
        <taxon>Bacillaceae</taxon>
        <taxon>Lentibacillus</taxon>
    </lineage>
</organism>
<reference evidence="8" key="1">
    <citation type="journal article" date="2019" name="Int. J. Syst. Evol. Microbiol.">
        <title>The Global Catalogue of Microorganisms (GCM) 10K type strain sequencing project: providing services to taxonomists for standard genome sequencing and annotation.</title>
        <authorList>
            <consortium name="The Broad Institute Genomics Platform"/>
            <consortium name="The Broad Institute Genome Sequencing Center for Infectious Disease"/>
            <person name="Wu L."/>
            <person name="Ma J."/>
        </authorList>
    </citation>
    <scope>NUCLEOTIDE SEQUENCE [LARGE SCALE GENOMIC DNA]</scope>
    <source>
        <strain evidence="8">TISTR 1535</strain>
    </source>
</reference>
<dbReference type="SUPFAM" id="SSF53067">
    <property type="entry name" value="Actin-like ATPase domain"/>
    <property type="match status" value="1"/>
</dbReference>
<dbReference type="InterPro" id="IPR011602">
    <property type="entry name" value="Type_II_PanK_bac"/>
</dbReference>
<keyword evidence="2 7" id="KW-0808">Transferase</keyword>
<dbReference type="InterPro" id="IPR043129">
    <property type="entry name" value="ATPase_NBD"/>
</dbReference>
<name>A0ABW5VCM2_9BACI</name>
<dbReference type="Proteomes" id="UP001597502">
    <property type="component" value="Unassembled WGS sequence"/>
</dbReference>
<dbReference type="EC" id="2.7.1.33" evidence="7"/>
<keyword evidence="4 7" id="KW-0418">Kinase</keyword>
<dbReference type="Gene3D" id="3.30.420.40">
    <property type="match status" value="1"/>
</dbReference>
<sequence>MQSSKIGIDAGGTLIKVAYTENESAGYRSFRSRDMDEAAAWIENDFDHPSICITGGKSKVLASKLHTSAMTVVEFDATMKGIDFLAHEQERTLGDGYLFVNVGTGTSIHYVIDGRQERVGGSGIGGGTLLGLAYLLTGMRDYDTIVQTAGDGDRGQVDLKVRDIFEGALPPISGDLTASNFGKTEMMPGRTPANADILASLIGLIGEVVVTVSTNMAAHNNADAIVYIGSSLRSNPLLQETIETYTKLAGKTPIFLDNGAYSGAVGALLSLDEK</sequence>
<evidence type="ECO:0000256" key="6">
    <source>
        <dbReference type="ARBA" id="ARBA00022993"/>
    </source>
</evidence>
<dbReference type="InterPro" id="IPR004567">
    <property type="entry name" value="Type_II_PanK"/>
</dbReference>
<dbReference type="PANTHER" id="PTHR12280:SF20">
    <property type="entry name" value="4'-PHOSPHOPANTETHEINE PHOSPHATASE"/>
    <property type="match status" value="1"/>
</dbReference>
<keyword evidence="6" id="KW-0173">Coenzyme A biosynthesis</keyword>
<keyword evidence="3" id="KW-0547">Nucleotide-binding</keyword>
<proteinExistence type="predicted"/>
<dbReference type="PIRSF" id="PIRSF036940">
    <property type="entry name" value="PanK_bac_aCoA"/>
    <property type="match status" value="1"/>
</dbReference>
<dbReference type="RefSeq" id="WP_382395866.1">
    <property type="nucleotide sequence ID" value="NZ_JBHUNA010000041.1"/>
</dbReference>
<keyword evidence="1" id="KW-0963">Cytoplasm</keyword>
<dbReference type="CDD" id="cd24085">
    <property type="entry name" value="ASKHA_NBD_PanK-II_bac"/>
    <property type="match status" value="1"/>
</dbReference>
<evidence type="ECO:0000256" key="4">
    <source>
        <dbReference type="ARBA" id="ARBA00022777"/>
    </source>
</evidence>
<dbReference type="EMBL" id="JBHUNA010000041">
    <property type="protein sequence ID" value="MFD2762400.1"/>
    <property type="molecule type" value="Genomic_DNA"/>
</dbReference>
<evidence type="ECO:0000256" key="1">
    <source>
        <dbReference type="ARBA" id="ARBA00022490"/>
    </source>
</evidence>
<comment type="caution">
    <text evidence="7">The sequence shown here is derived from an EMBL/GenBank/DDBJ whole genome shotgun (WGS) entry which is preliminary data.</text>
</comment>
<accession>A0ABW5VCM2</accession>
<keyword evidence="8" id="KW-1185">Reference proteome</keyword>
<dbReference type="GO" id="GO:0004594">
    <property type="term" value="F:pantothenate kinase activity"/>
    <property type="evidence" value="ECO:0007669"/>
    <property type="project" value="UniProtKB-EC"/>
</dbReference>
<evidence type="ECO:0000313" key="8">
    <source>
        <dbReference type="Proteomes" id="UP001597502"/>
    </source>
</evidence>
<evidence type="ECO:0000256" key="3">
    <source>
        <dbReference type="ARBA" id="ARBA00022741"/>
    </source>
</evidence>
<dbReference type="NCBIfam" id="NF009842">
    <property type="entry name" value="PRK13317.1"/>
    <property type="match status" value="1"/>
</dbReference>